<proteinExistence type="predicted"/>
<reference evidence="3" key="1">
    <citation type="submission" date="2017-02" db="EMBL/GenBank/DDBJ databases">
        <title>Delving into the versatile metabolic prowess of the omnipresent phylum Bacteroidetes.</title>
        <authorList>
            <person name="Nobu M.K."/>
            <person name="Mei R."/>
            <person name="Narihiro T."/>
            <person name="Kuroda K."/>
            <person name="Liu W.-T."/>
        </authorList>
    </citation>
    <scope>NUCLEOTIDE SEQUENCE</scope>
    <source>
        <strain evidence="3">ADurb.Bin131</strain>
    </source>
</reference>
<accession>A0A1V6CDJ7</accession>
<name>A0A1V6CDJ7_UNCT6</name>
<dbReference type="GO" id="GO:0030435">
    <property type="term" value="P:sporulation resulting in formation of a cellular spore"/>
    <property type="evidence" value="ECO:0007669"/>
    <property type="project" value="InterPro"/>
</dbReference>
<dbReference type="InterPro" id="IPR013693">
    <property type="entry name" value="SpoIID/LytB_N"/>
</dbReference>
<feature type="signal peptide" evidence="1">
    <location>
        <begin position="1"/>
        <end position="21"/>
    </location>
</feature>
<keyword evidence="1" id="KW-0732">Signal</keyword>
<comment type="caution">
    <text evidence="3">The sequence shown here is derived from an EMBL/GenBank/DDBJ whole genome shotgun (WGS) entry which is preliminary data.</text>
</comment>
<dbReference type="InterPro" id="IPR013486">
    <property type="entry name" value="SpoIID/LytB"/>
</dbReference>
<dbReference type="EMBL" id="MWDQ01000025">
    <property type="protein sequence ID" value="OQB74992.1"/>
    <property type="molecule type" value="Genomic_DNA"/>
</dbReference>
<dbReference type="PANTHER" id="PTHR30032:SF4">
    <property type="entry name" value="AMIDASE ENHANCER"/>
    <property type="match status" value="1"/>
</dbReference>
<protein>
    <submittedName>
        <fullName evidence="3">Amidase enhancer</fullName>
    </submittedName>
</protein>
<feature type="domain" description="Sporulation stage II protein D amidase enhancer LytB N-terminal" evidence="2">
    <location>
        <begin position="59"/>
        <end position="148"/>
    </location>
</feature>
<evidence type="ECO:0000259" key="2">
    <source>
        <dbReference type="Pfam" id="PF08486"/>
    </source>
</evidence>
<dbReference type="GO" id="GO:0030288">
    <property type="term" value="C:outer membrane-bounded periplasmic space"/>
    <property type="evidence" value="ECO:0007669"/>
    <property type="project" value="TreeGrafter"/>
</dbReference>
<dbReference type="PANTHER" id="PTHR30032">
    <property type="entry name" value="N-ACETYLMURAMOYL-L-ALANINE AMIDASE-RELATED"/>
    <property type="match status" value="1"/>
</dbReference>
<dbReference type="InterPro" id="IPR051922">
    <property type="entry name" value="Bact_Sporulation_Assoc"/>
</dbReference>
<dbReference type="Pfam" id="PF08486">
    <property type="entry name" value="SpoIID"/>
    <property type="match status" value="1"/>
</dbReference>
<dbReference type="NCBIfam" id="TIGR02669">
    <property type="entry name" value="SpoIID_LytB"/>
    <property type="match status" value="1"/>
</dbReference>
<organism evidence="3">
    <name type="scientific">candidate division TA06 bacterium ADurb.Bin131</name>
    <dbReference type="NCBI Taxonomy" id="1852827"/>
    <lineage>
        <taxon>Bacteria</taxon>
        <taxon>Bacteria division TA06</taxon>
    </lineage>
</organism>
<feature type="chain" id="PRO_5010737950" evidence="1">
    <location>
        <begin position="22"/>
        <end position="341"/>
    </location>
</feature>
<gene>
    <name evidence="3" type="primary">lytB</name>
    <name evidence="3" type="ORF">BWX89_00224</name>
</gene>
<evidence type="ECO:0000256" key="1">
    <source>
        <dbReference type="SAM" id="SignalP"/>
    </source>
</evidence>
<evidence type="ECO:0000313" key="3">
    <source>
        <dbReference type="EMBL" id="OQB74992.1"/>
    </source>
</evidence>
<dbReference type="AlphaFoldDB" id="A0A1V6CDJ7"/>
<dbReference type="Proteomes" id="UP000485562">
    <property type="component" value="Unassembled WGS sequence"/>
</dbReference>
<sequence>MFRFFSKKAVLISLVFLFCQAGFCSDVVRVCIWSDRGKPSLESFRGKYRGQLSLIKWNHNYLVVNTMDIEEYLYGVIGKEMEKSWPFEALKAQAVCSRTLIYYYKTIAAKKNLPYDVSDTIYHQVYGGVYSENESIVRAVEETKDEVLAGQNSENEYNIVPSFFHACCGGHTSFASDVWGGNYPLLKGVEDPFCSETPFYYWSKSFTQRDLKDIVGIDVLSIRILGYDDSGRATKIEFSGKSSSRIMKADDFRMRTINGSTSFKSEKSLPSVLFTVRKQGTNFLFEGKGYGHGVGLCQWGAKKMAEQGETYREILKYYFPDLTLVRIETQDKVFSSAGNLP</sequence>